<evidence type="ECO:0000313" key="2">
    <source>
        <dbReference type="Proteomes" id="UP001244011"/>
    </source>
</evidence>
<sequence>MAPIQSSPRGSSQNPHEGLSFLVIRFPNTIPVQLRIHFGRFTSEVKFCMDIPDPNGTKLPAGGDGEFRPVARPAVGQELPRSSYILADLIPPANRAIGLSPPAAGANLELFDVYDFICILARTPLVGNAGQRLLDRYANDPGHSNRLRTLATRYLAQIRGDTNPFIAAWGRHERWFPMHLAGVHFWCEPDWAEGSKMDVSEGHCADGLAD</sequence>
<reference evidence="1" key="1">
    <citation type="submission" date="2023-06" db="EMBL/GenBank/DDBJ databases">
        <title>Genome-scale phylogeny and comparative genomics of the fungal order Sordariales.</title>
        <authorList>
            <consortium name="Lawrence Berkeley National Laboratory"/>
            <person name="Hensen N."/>
            <person name="Bonometti L."/>
            <person name="Westerberg I."/>
            <person name="Brannstrom I.O."/>
            <person name="Guillou S."/>
            <person name="Cros-Aarteil S."/>
            <person name="Calhoun S."/>
            <person name="Haridas S."/>
            <person name="Kuo A."/>
            <person name="Mondo S."/>
            <person name="Pangilinan J."/>
            <person name="Riley R."/>
            <person name="Labutti K."/>
            <person name="Andreopoulos B."/>
            <person name="Lipzen A."/>
            <person name="Chen C."/>
            <person name="Yanf M."/>
            <person name="Daum C."/>
            <person name="Ng V."/>
            <person name="Clum A."/>
            <person name="Steindorff A."/>
            <person name="Ohm R."/>
            <person name="Martin F."/>
            <person name="Silar P."/>
            <person name="Natvig D."/>
            <person name="Lalanne C."/>
            <person name="Gautier V."/>
            <person name="Ament-Velasquez S.L."/>
            <person name="Kruys A."/>
            <person name="Hutchinson M.I."/>
            <person name="Powell A.J."/>
            <person name="Barry K."/>
            <person name="Miller A.N."/>
            <person name="Grigoriev I.V."/>
            <person name="Debuchy R."/>
            <person name="Gladieux P."/>
            <person name="Thoren M.H."/>
            <person name="Johannesson H."/>
        </authorList>
    </citation>
    <scope>NUCLEOTIDE SEQUENCE</scope>
    <source>
        <strain evidence="1">8032-3</strain>
    </source>
</reference>
<comment type="caution">
    <text evidence="1">The sequence shown here is derived from an EMBL/GenBank/DDBJ whole genome shotgun (WGS) entry which is preliminary data.</text>
</comment>
<accession>A0AAJ0BTU1</accession>
<dbReference type="Proteomes" id="UP001244011">
    <property type="component" value="Unassembled WGS sequence"/>
</dbReference>
<dbReference type="GeneID" id="85309515"/>
<dbReference type="EMBL" id="MU839047">
    <property type="protein sequence ID" value="KAK1761916.1"/>
    <property type="molecule type" value="Genomic_DNA"/>
</dbReference>
<dbReference type="RefSeq" id="XP_060278129.1">
    <property type="nucleotide sequence ID" value="XM_060426328.1"/>
</dbReference>
<evidence type="ECO:0000313" key="1">
    <source>
        <dbReference type="EMBL" id="KAK1761916.1"/>
    </source>
</evidence>
<dbReference type="AlphaFoldDB" id="A0AAJ0BTU1"/>
<name>A0AAJ0BTU1_9PEZI</name>
<gene>
    <name evidence="1" type="ORF">QBC33DRAFT_520030</name>
</gene>
<keyword evidence="2" id="KW-1185">Reference proteome</keyword>
<organism evidence="1 2">
    <name type="scientific">Phialemonium atrogriseum</name>
    <dbReference type="NCBI Taxonomy" id="1093897"/>
    <lineage>
        <taxon>Eukaryota</taxon>
        <taxon>Fungi</taxon>
        <taxon>Dikarya</taxon>
        <taxon>Ascomycota</taxon>
        <taxon>Pezizomycotina</taxon>
        <taxon>Sordariomycetes</taxon>
        <taxon>Sordariomycetidae</taxon>
        <taxon>Cephalothecales</taxon>
        <taxon>Cephalothecaceae</taxon>
        <taxon>Phialemonium</taxon>
    </lineage>
</organism>
<proteinExistence type="predicted"/>
<protein>
    <submittedName>
        <fullName evidence="1">Uncharacterized protein</fullName>
    </submittedName>
</protein>